<dbReference type="InterPro" id="IPR005122">
    <property type="entry name" value="Uracil-DNA_glycosylase-like"/>
</dbReference>
<dbReference type="SUPFAM" id="SSF52141">
    <property type="entry name" value="Uracil-DNA glycosylase-like"/>
    <property type="match status" value="1"/>
</dbReference>
<proteinExistence type="predicted"/>
<dbReference type="RefSeq" id="WP_317560090.1">
    <property type="nucleotide sequence ID" value="NZ_JAWLIP010000001.1"/>
</dbReference>
<gene>
    <name evidence="2" type="ORF">R2G56_00240</name>
</gene>
<dbReference type="CDD" id="cd10033">
    <property type="entry name" value="UDG_like"/>
    <property type="match status" value="1"/>
</dbReference>
<dbReference type="InterPro" id="IPR036895">
    <property type="entry name" value="Uracil-DNA_glycosylase-like_sf"/>
</dbReference>
<dbReference type="Gene3D" id="3.40.470.10">
    <property type="entry name" value="Uracil-DNA glycosylase-like domain"/>
    <property type="match status" value="1"/>
</dbReference>
<sequence>MDMQDGALAALLEQVRACRLCVEDPEGKPLPHEPRPVVVGSSTARVLIAGQAPGTRVHASGLPFDDRSGDRLRDWLQVDRPTFYDPSRFAIVPMGFCFPGLDAKGGDLPPRRECAPAWRGQLMALMPQIELVLVIGQYAQAWHLGGERSRTLTETVGDWRRLLALPRSPRVLPLPHPSWRNTAWLRKNPWFERDLLPVLREEIRRLISPV</sequence>
<comment type="caution">
    <text evidence="2">The sequence shown here is derived from an EMBL/GenBank/DDBJ whole genome shotgun (WGS) entry which is preliminary data.</text>
</comment>
<organism evidence="2 3">
    <name type="scientific">Nitratireductor aquimarinus</name>
    <dbReference type="NCBI Taxonomy" id="889300"/>
    <lineage>
        <taxon>Bacteria</taxon>
        <taxon>Pseudomonadati</taxon>
        <taxon>Pseudomonadota</taxon>
        <taxon>Alphaproteobacteria</taxon>
        <taxon>Hyphomicrobiales</taxon>
        <taxon>Phyllobacteriaceae</taxon>
        <taxon>Nitratireductor</taxon>
    </lineage>
</organism>
<evidence type="ECO:0000313" key="2">
    <source>
        <dbReference type="EMBL" id="MDV6224705.1"/>
    </source>
</evidence>
<dbReference type="SMART" id="SM00987">
    <property type="entry name" value="UreE_C"/>
    <property type="match status" value="1"/>
</dbReference>
<dbReference type="Proteomes" id="UP001185659">
    <property type="component" value="Unassembled WGS sequence"/>
</dbReference>
<accession>A0ABU4AEN1</accession>
<name>A0ABU4AEN1_9HYPH</name>
<evidence type="ECO:0000313" key="3">
    <source>
        <dbReference type="Proteomes" id="UP001185659"/>
    </source>
</evidence>
<protein>
    <submittedName>
        <fullName evidence="2">Uracil-DNA glycosylase family protein</fullName>
    </submittedName>
</protein>
<evidence type="ECO:0000259" key="1">
    <source>
        <dbReference type="SMART" id="SM00986"/>
    </source>
</evidence>
<dbReference type="EMBL" id="JAWLIP010000001">
    <property type="protein sequence ID" value="MDV6224705.1"/>
    <property type="molecule type" value="Genomic_DNA"/>
</dbReference>
<dbReference type="InterPro" id="IPR047124">
    <property type="entry name" value="HI_0220.2"/>
</dbReference>
<feature type="domain" description="Uracil-DNA glycosylase-like" evidence="1">
    <location>
        <begin position="37"/>
        <end position="200"/>
    </location>
</feature>
<dbReference type="Pfam" id="PF03167">
    <property type="entry name" value="UDG"/>
    <property type="match status" value="1"/>
</dbReference>
<reference evidence="2 3" key="1">
    <citation type="submission" date="2023-10" db="EMBL/GenBank/DDBJ databases">
        <authorList>
            <person name="Venkata Ramana C."/>
            <person name="Sasikala C."/>
            <person name="Dhurka M."/>
        </authorList>
    </citation>
    <scope>NUCLEOTIDE SEQUENCE [LARGE SCALE GENOMIC DNA]</scope>
    <source>
        <strain evidence="2 3">KCTC 32151</strain>
    </source>
</reference>
<keyword evidence="3" id="KW-1185">Reference proteome</keyword>
<dbReference type="PANTHER" id="PTHR42160:SF1">
    <property type="entry name" value="URACIL-DNA GLYCOSYLASE SUPERFAMILY PROTEIN"/>
    <property type="match status" value="1"/>
</dbReference>
<dbReference type="SMART" id="SM00986">
    <property type="entry name" value="UDG"/>
    <property type="match status" value="1"/>
</dbReference>
<dbReference type="PANTHER" id="PTHR42160">
    <property type="entry name" value="URACIL-DNA GLYCOSYLASE SUPERFAMILY PROTEIN"/>
    <property type="match status" value="1"/>
</dbReference>